<feature type="region of interest" description="Disordered" evidence="1">
    <location>
        <begin position="40"/>
        <end position="89"/>
    </location>
</feature>
<feature type="compositionally biased region" description="Polar residues" evidence="1">
    <location>
        <begin position="69"/>
        <end position="78"/>
    </location>
</feature>
<feature type="region of interest" description="Disordered" evidence="1">
    <location>
        <begin position="178"/>
        <end position="201"/>
    </location>
</feature>
<evidence type="ECO:0000313" key="2">
    <source>
        <dbReference type="EMBL" id="KAK1412245.1"/>
    </source>
</evidence>
<dbReference type="EMBL" id="JAUHHV010000009">
    <property type="protein sequence ID" value="KAK1412245.1"/>
    <property type="molecule type" value="Genomic_DNA"/>
</dbReference>
<dbReference type="Proteomes" id="UP001229421">
    <property type="component" value="Unassembled WGS sequence"/>
</dbReference>
<dbReference type="PANTHER" id="PTHR35486">
    <property type="entry name" value="EXPRESSED PROTEIN"/>
    <property type="match status" value="1"/>
</dbReference>
<sequence length="284" mass="31229">MRCKKHNTDLTSITGVCATCLRERLFTLILYQEQSQTQSLQHNNCNSNSNPPPNSTHRRSVSPYITGRKLTNSLNPAASLQRPYNKPRLNHSLSDRRFYNSPQIAINTGGCIGSSSFSSNSKKPNLIRFPSISKLFRSNSRNSNGDVDSNPRVSVSNCTESSSTITSTVRKQRCVRNRGMSPVRSSDDGEFSDGSSGYETCKQTPINQTVRRGGGENSVTETILCPLVRASPNRLLNVKGKTPVDGQYSGDVGAPAVPHIRYVKSFGGNRSRKVADFGRNDPNR</sequence>
<comment type="caution">
    <text evidence="2">The sequence shown here is derived from an EMBL/GenBank/DDBJ whole genome shotgun (WGS) entry which is preliminary data.</text>
</comment>
<reference evidence="2" key="1">
    <citation type="journal article" date="2023" name="bioRxiv">
        <title>Improved chromosome-level genome assembly for marigold (Tagetes erecta).</title>
        <authorList>
            <person name="Jiang F."/>
            <person name="Yuan L."/>
            <person name="Wang S."/>
            <person name="Wang H."/>
            <person name="Xu D."/>
            <person name="Wang A."/>
            <person name="Fan W."/>
        </authorList>
    </citation>
    <scope>NUCLEOTIDE SEQUENCE</scope>
    <source>
        <strain evidence="2">WSJ</strain>
        <tissue evidence="2">Leaf</tissue>
    </source>
</reference>
<protein>
    <submittedName>
        <fullName evidence="2">Uncharacterized protein</fullName>
    </submittedName>
</protein>
<proteinExistence type="predicted"/>
<gene>
    <name evidence="2" type="ORF">QVD17_33334</name>
</gene>
<feature type="region of interest" description="Disordered" evidence="1">
    <location>
        <begin position="137"/>
        <end position="160"/>
    </location>
</feature>
<name>A0AAD8NDX1_TARER</name>
<dbReference type="AlphaFoldDB" id="A0AAD8NDX1"/>
<evidence type="ECO:0000256" key="1">
    <source>
        <dbReference type="SAM" id="MobiDB-lite"/>
    </source>
</evidence>
<evidence type="ECO:0000313" key="3">
    <source>
        <dbReference type="Proteomes" id="UP001229421"/>
    </source>
</evidence>
<keyword evidence="3" id="KW-1185">Reference proteome</keyword>
<accession>A0AAD8NDX1</accession>
<dbReference type="PANTHER" id="PTHR35486:SF6">
    <property type="entry name" value="DUF4005 DOMAIN-CONTAINING PROTEIN"/>
    <property type="match status" value="1"/>
</dbReference>
<organism evidence="2 3">
    <name type="scientific">Tagetes erecta</name>
    <name type="common">African marigold</name>
    <dbReference type="NCBI Taxonomy" id="13708"/>
    <lineage>
        <taxon>Eukaryota</taxon>
        <taxon>Viridiplantae</taxon>
        <taxon>Streptophyta</taxon>
        <taxon>Embryophyta</taxon>
        <taxon>Tracheophyta</taxon>
        <taxon>Spermatophyta</taxon>
        <taxon>Magnoliopsida</taxon>
        <taxon>eudicotyledons</taxon>
        <taxon>Gunneridae</taxon>
        <taxon>Pentapetalae</taxon>
        <taxon>asterids</taxon>
        <taxon>campanulids</taxon>
        <taxon>Asterales</taxon>
        <taxon>Asteraceae</taxon>
        <taxon>Asteroideae</taxon>
        <taxon>Heliantheae alliance</taxon>
        <taxon>Tageteae</taxon>
        <taxon>Tagetes</taxon>
    </lineage>
</organism>